<reference evidence="2 3" key="1">
    <citation type="submission" date="2019-08" db="EMBL/GenBank/DDBJ databases">
        <title>Deep-cultivation of Planctomycetes and their phenomic and genomic characterization uncovers novel biology.</title>
        <authorList>
            <person name="Wiegand S."/>
            <person name="Jogler M."/>
            <person name="Boedeker C."/>
            <person name="Pinto D."/>
            <person name="Vollmers J."/>
            <person name="Rivas-Marin E."/>
            <person name="Kohn T."/>
            <person name="Peeters S.H."/>
            <person name="Heuer A."/>
            <person name="Rast P."/>
            <person name="Oberbeckmann S."/>
            <person name="Bunk B."/>
            <person name="Jeske O."/>
            <person name="Meyerdierks A."/>
            <person name="Storesund J.E."/>
            <person name="Kallscheuer N."/>
            <person name="Luecker S."/>
            <person name="Lage O.M."/>
            <person name="Pohl T."/>
            <person name="Merkel B.J."/>
            <person name="Hornburger P."/>
            <person name="Mueller R.-W."/>
            <person name="Bruemmer F."/>
            <person name="Labrenz M."/>
            <person name="Spormann A.M."/>
            <person name="Op den Camp H."/>
            <person name="Overmann J."/>
            <person name="Amann R."/>
            <person name="Jetten M.S.M."/>
            <person name="Mascher T."/>
            <person name="Medema M.H."/>
            <person name="Devos D.P."/>
            <person name="Kaster A.-K."/>
            <person name="Ovreas L."/>
            <person name="Rohde M."/>
            <person name="Galperin M.Y."/>
            <person name="Jogler C."/>
        </authorList>
    </citation>
    <scope>NUCLEOTIDE SEQUENCE [LARGE SCALE GENOMIC DNA]</scope>
    <source>
        <strain evidence="2 3">FC18</strain>
    </source>
</reference>
<evidence type="ECO:0000313" key="2">
    <source>
        <dbReference type="EMBL" id="QEG23658.1"/>
    </source>
</evidence>
<feature type="signal peptide" evidence="1">
    <location>
        <begin position="1"/>
        <end position="27"/>
    </location>
</feature>
<evidence type="ECO:0008006" key="4">
    <source>
        <dbReference type="Google" id="ProtNLM"/>
    </source>
</evidence>
<organism evidence="2 3">
    <name type="scientific">Mariniblastus fucicola</name>
    <dbReference type="NCBI Taxonomy" id="980251"/>
    <lineage>
        <taxon>Bacteria</taxon>
        <taxon>Pseudomonadati</taxon>
        <taxon>Planctomycetota</taxon>
        <taxon>Planctomycetia</taxon>
        <taxon>Pirellulales</taxon>
        <taxon>Pirellulaceae</taxon>
        <taxon>Mariniblastus</taxon>
    </lineage>
</organism>
<accession>A0A5B9PBD6</accession>
<dbReference type="AlphaFoldDB" id="A0A5B9PBD6"/>
<dbReference type="NCBIfam" id="TIGR02595">
    <property type="entry name" value="PEP_CTERM"/>
    <property type="match status" value="1"/>
</dbReference>
<gene>
    <name evidence="2" type="ORF">MFFC18_35590</name>
</gene>
<proteinExistence type="predicted"/>
<dbReference type="Proteomes" id="UP000322214">
    <property type="component" value="Chromosome"/>
</dbReference>
<dbReference type="EMBL" id="CP042912">
    <property type="protein sequence ID" value="QEG23658.1"/>
    <property type="molecule type" value="Genomic_DNA"/>
</dbReference>
<dbReference type="KEGG" id="mff:MFFC18_35590"/>
<evidence type="ECO:0000313" key="3">
    <source>
        <dbReference type="Proteomes" id="UP000322214"/>
    </source>
</evidence>
<name>A0A5B9PBD6_9BACT</name>
<dbReference type="InterPro" id="IPR013424">
    <property type="entry name" value="Ice-binding_C"/>
</dbReference>
<keyword evidence="3" id="KW-1185">Reference proteome</keyword>
<evidence type="ECO:0000256" key="1">
    <source>
        <dbReference type="SAM" id="SignalP"/>
    </source>
</evidence>
<keyword evidence="1" id="KW-0732">Signal</keyword>
<feature type="chain" id="PRO_5022727304" description="PEP-CTERM protein-sorting domain-containing protein" evidence="1">
    <location>
        <begin position="28"/>
        <end position="234"/>
    </location>
</feature>
<protein>
    <recommendedName>
        <fullName evidence="4">PEP-CTERM protein-sorting domain-containing protein</fullName>
    </recommendedName>
</protein>
<sequence precursor="true">MRSILKYSSVALSFCLLMMLAGQNELSAQLMADSFTVDAVADQQVRVTDGSPLTGAPFNVPADTVFDLSAVGSFTVDWADEAGGVADITDFSAVFSQTHPALGPYDIFATGLGPGATFSGQLSNIVSDNGNLVSADMSVSTTFSLTLQGPGVAGTTMYTQETATFAGNIFADGSGTGFTSPDDLEVFLSTGNINNDPLTAVGFNRTVTAISSVPEPSSALLVSLVGLVLLRRRK</sequence>